<dbReference type="PANTHER" id="PTHR31841">
    <property type="entry name" value="PROTEIN FAM72A-RELATED"/>
    <property type="match status" value="1"/>
</dbReference>
<proteinExistence type="inferred from homology"/>
<comment type="similarity">
    <text evidence="1">Belongs to the FAM72 family.</text>
</comment>
<sequence length="431" mass="47192">MSDRSATPRSTVHSTASLLPSWPQLPRPTYAVAPIPTSSSRTSSTRSAVNTSLRSPSYERSAPYPTSRPPRAEAFHQLSPSQSTSTMHEAELYRTREALQSHLERRQQPSSSSRQSAPQPHRSTSSSSQTGSSNAASNAQPCSKEAQHKVYLLNCKHCGNFLSDRGMKAVLLLKPNITLYSTDIVPSTCGPFFAGSTFHGGMDPNEPPVERTCQCLTQSLGCYGCGAQVGYNIISPCARCTSSVMKHSRSSNGHRTVLHCSEIAVRERRYIPGEPGVRAQPTPTAAAAQAQRSPIATHAEALLDENFDQTSQLELFRHSNVSRRDIYRLQFGMDEDELEAEKAEINAAHHLQQPQQYMLRDSRGAGYPPAHDSNMALNNGHRSSSAPSSSAKRGRVLRRGDTLYWSDLVAGGERAQPFDPDPILERPIVGR</sequence>
<dbReference type="AlphaFoldDB" id="A0A4U7KMP3"/>
<dbReference type="KEGG" id="sgra:EX895_006167"/>
<feature type="compositionally biased region" description="Polar residues" evidence="2">
    <location>
        <begin position="78"/>
        <end position="87"/>
    </location>
</feature>
<reference evidence="3 4" key="1">
    <citation type="submission" date="2019-05" db="EMBL/GenBank/DDBJ databases">
        <title>Sporisorium graminicola CBS 10092 draft sequencing and annotation.</title>
        <authorList>
            <person name="Solano-Gonzalez S."/>
            <person name="Caddick M.X."/>
            <person name="Darby A."/>
        </authorList>
    </citation>
    <scope>NUCLEOTIDE SEQUENCE [LARGE SCALE GENOMIC DNA]</scope>
    <source>
        <strain evidence="3 4">CBS 10092</strain>
    </source>
</reference>
<feature type="compositionally biased region" description="Low complexity" evidence="2">
    <location>
        <begin position="37"/>
        <end position="47"/>
    </location>
</feature>
<dbReference type="Proteomes" id="UP000306050">
    <property type="component" value="Chromosome SGRAM_8"/>
</dbReference>
<name>A0A4U7KMP3_9BASI</name>
<feature type="compositionally biased region" description="Low complexity" evidence="2">
    <location>
        <begin position="108"/>
        <end position="140"/>
    </location>
</feature>
<dbReference type="GO" id="GO:0005829">
    <property type="term" value="C:cytosol"/>
    <property type="evidence" value="ECO:0007669"/>
    <property type="project" value="UniProtKB-ARBA"/>
</dbReference>
<feature type="region of interest" description="Disordered" evidence="2">
    <location>
        <begin position="1"/>
        <end position="88"/>
    </location>
</feature>
<dbReference type="OrthoDB" id="2526683at2759"/>
<protein>
    <submittedName>
        <fullName evidence="3">Uncharacterized protein</fullName>
    </submittedName>
</protein>
<dbReference type="RefSeq" id="XP_029737072.1">
    <property type="nucleotide sequence ID" value="XM_029886759.1"/>
</dbReference>
<dbReference type="Pfam" id="PF14976">
    <property type="entry name" value="YPEH2ZP"/>
    <property type="match status" value="1"/>
</dbReference>
<dbReference type="GeneID" id="40729062"/>
<evidence type="ECO:0000256" key="1">
    <source>
        <dbReference type="ARBA" id="ARBA00006888"/>
    </source>
</evidence>
<feature type="region of interest" description="Disordered" evidence="2">
    <location>
        <begin position="101"/>
        <end position="140"/>
    </location>
</feature>
<evidence type="ECO:0000313" key="3">
    <source>
        <dbReference type="EMBL" id="TKY85087.1"/>
    </source>
</evidence>
<comment type="caution">
    <text evidence="3">The sequence shown here is derived from an EMBL/GenBank/DDBJ whole genome shotgun (WGS) entry which is preliminary data.</text>
</comment>
<dbReference type="InterPro" id="IPR026768">
    <property type="entry name" value="YPEH2ZP"/>
</dbReference>
<dbReference type="EMBL" id="SRRM01000021">
    <property type="protein sequence ID" value="TKY85087.1"/>
    <property type="molecule type" value="Genomic_DNA"/>
</dbReference>
<evidence type="ECO:0000313" key="4">
    <source>
        <dbReference type="Proteomes" id="UP000306050"/>
    </source>
</evidence>
<dbReference type="PANTHER" id="PTHR31841:SF1">
    <property type="entry name" value="PROTEIN FAM72A-RELATED"/>
    <property type="match status" value="1"/>
</dbReference>
<organism evidence="3 4">
    <name type="scientific">Sporisorium graminicola</name>
    <dbReference type="NCBI Taxonomy" id="280036"/>
    <lineage>
        <taxon>Eukaryota</taxon>
        <taxon>Fungi</taxon>
        <taxon>Dikarya</taxon>
        <taxon>Basidiomycota</taxon>
        <taxon>Ustilaginomycotina</taxon>
        <taxon>Ustilaginomycetes</taxon>
        <taxon>Ustilaginales</taxon>
        <taxon>Ustilaginaceae</taxon>
        <taxon>Sporisorium</taxon>
    </lineage>
</organism>
<keyword evidence="4" id="KW-1185">Reference proteome</keyword>
<gene>
    <name evidence="3" type="ORF">EX895_006167</name>
</gene>
<accession>A0A4U7KMP3</accession>
<evidence type="ECO:0000256" key="2">
    <source>
        <dbReference type="SAM" id="MobiDB-lite"/>
    </source>
</evidence>
<feature type="compositionally biased region" description="Polar residues" evidence="2">
    <location>
        <begin position="1"/>
        <end position="18"/>
    </location>
</feature>
<feature type="region of interest" description="Disordered" evidence="2">
    <location>
        <begin position="364"/>
        <end position="395"/>
    </location>
</feature>